<evidence type="ECO:0000256" key="2">
    <source>
        <dbReference type="ARBA" id="ARBA00006763"/>
    </source>
</evidence>
<sequence>MGLMGEVADAALAAGGSVLGVIPQRLEAREVGHTGLTELVVVPTMHARKQAMAEAADAFIALPGGLGTLEELFEVWTWRHLGYHDQPIGLLNVGGFYDLLLGFLQQTEASGFVDAGQQALLQVQADPQALLSQIAAASVISTRREDFSRI</sequence>
<dbReference type="SUPFAM" id="SSF102405">
    <property type="entry name" value="MCP/YpsA-like"/>
    <property type="match status" value="1"/>
</dbReference>
<comment type="similarity">
    <text evidence="2 3">Belongs to the LOG family.</text>
</comment>
<keyword evidence="3" id="KW-0378">Hydrolase</keyword>
<dbReference type="Pfam" id="PF03641">
    <property type="entry name" value="Lysine_decarbox"/>
    <property type="match status" value="1"/>
</dbReference>
<dbReference type="Proteomes" id="UP001500279">
    <property type="component" value="Unassembled WGS sequence"/>
</dbReference>
<dbReference type="EMBL" id="BAAAEW010000018">
    <property type="protein sequence ID" value="GAA0753497.1"/>
    <property type="molecule type" value="Genomic_DNA"/>
</dbReference>
<dbReference type="PANTHER" id="PTHR31223">
    <property type="entry name" value="LOG FAMILY PROTEIN YJL055W"/>
    <property type="match status" value="1"/>
</dbReference>
<evidence type="ECO:0000256" key="1">
    <source>
        <dbReference type="ARBA" id="ARBA00000274"/>
    </source>
</evidence>
<dbReference type="Gene3D" id="3.40.50.450">
    <property type="match status" value="1"/>
</dbReference>
<dbReference type="EC" id="3.2.2.n1" evidence="3"/>
<evidence type="ECO:0000256" key="3">
    <source>
        <dbReference type="RuleBase" id="RU363015"/>
    </source>
</evidence>
<keyword evidence="3" id="KW-0203">Cytokinin biosynthesis</keyword>
<proteinExistence type="inferred from homology"/>
<evidence type="ECO:0000313" key="5">
    <source>
        <dbReference type="Proteomes" id="UP001500279"/>
    </source>
</evidence>
<dbReference type="InterPro" id="IPR031100">
    <property type="entry name" value="LOG_fam"/>
</dbReference>
<organism evidence="4 5">
    <name type="scientific">Ideonella azotifigens</name>
    <dbReference type="NCBI Taxonomy" id="513160"/>
    <lineage>
        <taxon>Bacteria</taxon>
        <taxon>Pseudomonadati</taxon>
        <taxon>Pseudomonadota</taxon>
        <taxon>Betaproteobacteria</taxon>
        <taxon>Burkholderiales</taxon>
        <taxon>Sphaerotilaceae</taxon>
        <taxon>Ideonella</taxon>
    </lineage>
</organism>
<comment type="catalytic activity">
    <reaction evidence="1">
        <text>AMP + H2O = D-ribose 5-phosphate + adenine</text>
        <dbReference type="Rhea" id="RHEA:20129"/>
        <dbReference type="ChEBI" id="CHEBI:15377"/>
        <dbReference type="ChEBI" id="CHEBI:16708"/>
        <dbReference type="ChEBI" id="CHEBI:78346"/>
        <dbReference type="ChEBI" id="CHEBI:456215"/>
        <dbReference type="EC" id="3.2.2.4"/>
    </reaction>
</comment>
<reference evidence="4 5" key="1">
    <citation type="journal article" date="2019" name="Int. J. Syst. Evol. Microbiol.">
        <title>The Global Catalogue of Microorganisms (GCM) 10K type strain sequencing project: providing services to taxonomists for standard genome sequencing and annotation.</title>
        <authorList>
            <consortium name="The Broad Institute Genomics Platform"/>
            <consortium name="The Broad Institute Genome Sequencing Center for Infectious Disease"/>
            <person name="Wu L."/>
            <person name="Ma J."/>
        </authorList>
    </citation>
    <scope>NUCLEOTIDE SEQUENCE [LARGE SCALE GENOMIC DNA]</scope>
    <source>
        <strain evidence="4 5">JCM 15503</strain>
    </source>
</reference>
<evidence type="ECO:0000313" key="4">
    <source>
        <dbReference type="EMBL" id="GAA0753497.1"/>
    </source>
</evidence>
<accession>A0ABN1K3U4</accession>
<name>A0ABN1K3U4_9BURK</name>
<protein>
    <recommendedName>
        <fullName evidence="3">Cytokinin riboside 5'-monophosphate phosphoribohydrolase</fullName>
        <ecNumber evidence="3">3.2.2.n1</ecNumber>
    </recommendedName>
</protein>
<gene>
    <name evidence="4" type="ORF">GCM10009107_28730</name>
</gene>
<comment type="caution">
    <text evidence="4">The sequence shown here is derived from an EMBL/GenBank/DDBJ whole genome shotgun (WGS) entry which is preliminary data.</text>
</comment>
<dbReference type="PANTHER" id="PTHR31223:SF70">
    <property type="entry name" value="LOG FAMILY PROTEIN YJL055W"/>
    <property type="match status" value="1"/>
</dbReference>
<keyword evidence="5" id="KW-1185">Reference proteome</keyword>
<dbReference type="InterPro" id="IPR005269">
    <property type="entry name" value="LOG"/>
</dbReference>
<dbReference type="NCBIfam" id="TIGR00730">
    <property type="entry name" value="Rossman fold protein, TIGR00730 family"/>
    <property type="match status" value="1"/>
</dbReference>